<accession>A0A9P5Z1E7</accession>
<dbReference type="Proteomes" id="UP000807469">
    <property type="component" value="Unassembled WGS sequence"/>
</dbReference>
<dbReference type="Gene3D" id="3.80.10.10">
    <property type="entry name" value="Ribonuclease Inhibitor"/>
    <property type="match status" value="1"/>
</dbReference>
<dbReference type="InterPro" id="IPR032675">
    <property type="entry name" value="LRR_dom_sf"/>
</dbReference>
<proteinExistence type="predicted"/>
<dbReference type="EMBL" id="MU155236">
    <property type="protein sequence ID" value="KAF9478364.1"/>
    <property type="molecule type" value="Genomic_DNA"/>
</dbReference>
<dbReference type="SUPFAM" id="SSF52047">
    <property type="entry name" value="RNI-like"/>
    <property type="match status" value="1"/>
</dbReference>
<name>A0A9P5Z1E7_9AGAR</name>
<reference evidence="1" key="1">
    <citation type="submission" date="2020-11" db="EMBL/GenBank/DDBJ databases">
        <authorList>
            <consortium name="DOE Joint Genome Institute"/>
            <person name="Ahrendt S."/>
            <person name="Riley R."/>
            <person name="Andreopoulos W."/>
            <person name="Labutti K."/>
            <person name="Pangilinan J."/>
            <person name="Ruiz-Duenas F.J."/>
            <person name="Barrasa J.M."/>
            <person name="Sanchez-Garcia M."/>
            <person name="Camarero S."/>
            <person name="Miyauchi S."/>
            <person name="Serrano A."/>
            <person name="Linde D."/>
            <person name="Babiker R."/>
            <person name="Drula E."/>
            <person name="Ayuso-Fernandez I."/>
            <person name="Pacheco R."/>
            <person name="Padilla G."/>
            <person name="Ferreira P."/>
            <person name="Barriuso J."/>
            <person name="Kellner H."/>
            <person name="Castanera R."/>
            <person name="Alfaro M."/>
            <person name="Ramirez L."/>
            <person name="Pisabarro A.G."/>
            <person name="Kuo A."/>
            <person name="Tritt A."/>
            <person name="Lipzen A."/>
            <person name="He G."/>
            <person name="Yan M."/>
            <person name="Ng V."/>
            <person name="Cullen D."/>
            <person name="Martin F."/>
            <person name="Rosso M.-N."/>
            <person name="Henrissat B."/>
            <person name="Hibbett D."/>
            <person name="Martinez A.T."/>
            <person name="Grigoriev I.V."/>
        </authorList>
    </citation>
    <scope>NUCLEOTIDE SEQUENCE</scope>
    <source>
        <strain evidence="1">CIRM-BRFM 674</strain>
    </source>
</reference>
<dbReference type="AlphaFoldDB" id="A0A9P5Z1E7"/>
<protein>
    <recommendedName>
        <fullName evidence="3">F-box domain-containing protein</fullName>
    </recommendedName>
</protein>
<keyword evidence="2" id="KW-1185">Reference proteome</keyword>
<organism evidence="1 2">
    <name type="scientific">Pholiota conissans</name>
    <dbReference type="NCBI Taxonomy" id="109636"/>
    <lineage>
        <taxon>Eukaryota</taxon>
        <taxon>Fungi</taxon>
        <taxon>Dikarya</taxon>
        <taxon>Basidiomycota</taxon>
        <taxon>Agaricomycotina</taxon>
        <taxon>Agaricomycetes</taxon>
        <taxon>Agaricomycetidae</taxon>
        <taxon>Agaricales</taxon>
        <taxon>Agaricineae</taxon>
        <taxon>Strophariaceae</taxon>
        <taxon>Pholiota</taxon>
    </lineage>
</organism>
<evidence type="ECO:0008006" key="3">
    <source>
        <dbReference type="Google" id="ProtNLM"/>
    </source>
</evidence>
<evidence type="ECO:0000313" key="2">
    <source>
        <dbReference type="Proteomes" id="UP000807469"/>
    </source>
</evidence>
<dbReference type="OrthoDB" id="3365698at2759"/>
<gene>
    <name evidence="1" type="ORF">BDN70DRAFT_921960</name>
</gene>
<dbReference type="Gene3D" id="1.20.1280.50">
    <property type="match status" value="1"/>
</dbReference>
<evidence type="ECO:0000313" key="1">
    <source>
        <dbReference type="EMBL" id="KAF9478364.1"/>
    </source>
</evidence>
<comment type="caution">
    <text evidence="1">The sequence shown here is derived from an EMBL/GenBank/DDBJ whole genome shotgun (WGS) entry which is preliminary data.</text>
</comment>
<sequence>MGAQGKDTEHRLKISLTLPVPHLLNSNYAPTEKETQIIQETITLAQQEDHRLKKLSDKIPRFTSRAHDATYRECQKLRKDVQNFILKHQRLVSDSSFPFRCLPTELLVLIFLFRVWDARYNWSNTEQVDRASKKSAQPWTASYRLAHVCQRWRAIVFDTPQLWACLDITLPTSSYAINSNRRNPASSHFLEEEMAKYFERLQEMLHRSKNEELWLSLRAFDYPQNGYKKLCDKTRDLLAGQSHRLAFLTFQTRDHTVKAFCDAAYASDALCSRSTQRNPTAFPRLKRLILDTYGNPSVVTDGFVHAPALQEVTIRGAHPHIIALPLSQLRIYNEDVLAWTYNLPKFLETLLSSSTGNLERLHLTRLRYRLEPLPLSSSESPSPLTTPPTGSKLAHIHLDFSHRDYYDVQSIGNLLTYFHYPAIQTLRLNSPLDLLGTMINIANDRYPQLPTPFVKLTKLYYRSTMRDANTSSLVSFLRLSPNLEELDIELPSENDLQTLSIVLARLHLKSPQLIPFKQYQTLAPKLRKVYIHTNFWKQSDAQVERMLASLKRLTKALADGQVLDREGHPLLHIELIFEDGDLYRRSKIESFLNNRVPFAVGFYRSTFFSQRRDEILVQVPAANIYSTSTRYPTTRIRSSVMYLSGILDTIDKHRLSYSQMKDLYVSGLHLCLNRLSRLPVGSLPPGYSKHHFRGQAKAILDRWEPLHRKDLCSPETLTLWAKKGHRKLVFVPLNDPRRTGPDAMKLIYGMDDYAVEGIGMS</sequence>